<dbReference type="Gene3D" id="1.50.10.20">
    <property type="match status" value="1"/>
</dbReference>
<evidence type="ECO:0000256" key="6">
    <source>
        <dbReference type="ARBA" id="ARBA00022840"/>
    </source>
</evidence>
<dbReference type="SMART" id="SM01260">
    <property type="entry name" value="LANC_like"/>
    <property type="match status" value="1"/>
</dbReference>
<evidence type="ECO:0000256" key="4">
    <source>
        <dbReference type="ARBA" id="ARBA00022741"/>
    </source>
</evidence>
<gene>
    <name evidence="10" type="ORF">DQ384_35455</name>
</gene>
<evidence type="ECO:0000259" key="9">
    <source>
        <dbReference type="PROSITE" id="PS50011"/>
    </source>
</evidence>
<dbReference type="InterPro" id="IPR057929">
    <property type="entry name" value="RamC_N"/>
</dbReference>
<keyword evidence="5 10" id="KW-0418">Kinase</keyword>
<dbReference type="OrthoDB" id="1492512at2"/>
<dbReference type="SUPFAM" id="SSF56112">
    <property type="entry name" value="Protein kinase-like (PK-like)"/>
    <property type="match status" value="1"/>
</dbReference>
<dbReference type="Gene3D" id="3.30.200.20">
    <property type="entry name" value="Phosphorylase Kinase, domain 1"/>
    <property type="match status" value="1"/>
</dbReference>
<evidence type="ECO:0000256" key="2">
    <source>
        <dbReference type="ARBA" id="ARBA00022527"/>
    </source>
</evidence>
<dbReference type="GO" id="GO:0004674">
    <property type="term" value="F:protein serine/threonine kinase activity"/>
    <property type="evidence" value="ECO:0007669"/>
    <property type="project" value="UniProtKB-KW"/>
</dbReference>
<evidence type="ECO:0000256" key="3">
    <source>
        <dbReference type="ARBA" id="ARBA00022679"/>
    </source>
</evidence>
<comment type="caution">
    <text evidence="10">The sequence shown here is derived from an EMBL/GenBank/DDBJ whole genome shotgun (WGS) entry which is preliminary data.</text>
</comment>
<proteinExistence type="predicted"/>
<dbReference type="EC" id="2.7.11.1" evidence="1"/>
<dbReference type="GO" id="GO:0005524">
    <property type="term" value="F:ATP binding"/>
    <property type="evidence" value="ECO:0007669"/>
    <property type="project" value="UniProtKB-KW"/>
</dbReference>
<keyword evidence="7" id="KW-0479">Metal-binding</keyword>
<keyword evidence="7" id="KW-0862">Zinc</keyword>
<dbReference type="RefSeq" id="WP_114033259.1">
    <property type="nucleotide sequence ID" value="NZ_QOIL01000028.1"/>
</dbReference>
<dbReference type="Gene3D" id="1.10.510.10">
    <property type="entry name" value="Transferase(Phosphotransferase) domain 1"/>
    <property type="match status" value="1"/>
</dbReference>
<evidence type="ECO:0000256" key="1">
    <source>
        <dbReference type="ARBA" id="ARBA00012513"/>
    </source>
</evidence>
<feature type="region of interest" description="Disordered" evidence="8">
    <location>
        <begin position="505"/>
        <end position="525"/>
    </location>
</feature>
<dbReference type="InterPro" id="IPR000719">
    <property type="entry name" value="Prot_kinase_dom"/>
</dbReference>
<dbReference type="SMART" id="SM00220">
    <property type="entry name" value="S_TKc"/>
    <property type="match status" value="1"/>
</dbReference>
<keyword evidence="6" id="KW-0067">ATP-binding</keyword>
<keyword evidence="3" id="KW-0808">Transferase</keyword>
<dbReference type="SUPFAM" id="SSF158745">
    <property type="entry name" value="LanC-like"/>
    <property type="match status" value="1"/>
</dbReference>
<dbReference type="PROSITE" id="PS50011">
    <property type="entry name" value="PROTEIN_KINASE_DOM"/>
    <property type="match status" value="1"/>
</dbReference>
<keyword evidence="11" id="KW-1185">Reference proteome</keyword>
<dbReference type="NCBIfam" id="NF038150">
    <property type="entry name" value="lanthi_synth_IV"/>
    <property type="match status" value="1"/>
</dbReference>
<dbReference type="InterPro" id="IPR058053">
    <property type="entry name" value="RamC_C"/>
</dbReference>
<reference evidence="10 11" key="1">
    <citation type="submission" date="2018-06" db="EMBL/GenBank/DDBJ databases">
        <title>Sphaerisporangium craniellae sp. nov., isolated from a marine sponge in the South China Sea.</title>
        <authorList>
            <person name="Li L."/>
        </authorList>
    </citation>
    <scope>NUCLEOTIDE SEQUENCE [LARGE SCALE GENOMIC DNA]</scope>
    <source>
        <strain evidence="10 11">CCTCC AA 208026</strain>
    </source>
</reference>
<evidence type="ECO:0000256" key="8">
    <source>
        <dbReference type="SAM" id="MobiDB-lite"/>
    </source>
</evidence>
<dbReference type="InterPro" id="IPR011009">
    <property type="entry name" value="Kinase-like_dom_sf"/>
</dbReference>
<dbReference type="CDD" id="cd04791">
    <property type="entry name" value="LanC_SerThrkinase"/>
    <property type="match status" value="1"/>
</dbReference>
<name>A0A367EWN2_9ACTN</name>
<feature type="binding site" evidence="7">
    <location>
        <position position="821"/>
    </location>
    <ligand>
        <name>Zn(2+)</name>
        <dbReference type="ChEBI" id="CHEBI:29105"/>
    </ligand>
</feature>
<sequence length="935" mass="99235">MGIAAAGSAPAPDDGFPLTDVVRAILGRQGVRDDEQDPPGWVVRDHDVWCAVEPVGYRYPRQGWKLHVSTTALAAPHVLRRAARVLVRHGCAFKFAPTLARVLELGGAHTARGASGKFVTAYPLDDDHFRRVAAELHEATLGLPGPRILSDRPYAPGSLVHYRYGAFRGVTRRDDDGRIRHVIVSPTGVLVDDRRDPWFSPPPWAVPPVEAPAAPHDGDASGAVLLDGRFKVHEAIRHANRGGVYLATDTGTGATVVVKQARRHVASGLTGEDARDRLRHEAQVLADLAELGVTPRPVKLFRQAGDLFLAEEHIAGTTLAGWVHERLTRNDQDTLEPDWTVAIGMARRLTGLLDRVHAAGYVLRDFTASNVMVEPGGEVRLIDLEMAARPGDLVQAAFTPGYAAPEQIDGPPWGPAPGFAADRYALGALLFLLLTGANPPVSAYDVVDGRPRHPGAGPAEELIDLAAATNGAVRRLRPLLLGLLTDSPDARWRLHRVHAFLRAATPPATPPALPSSRDARTGPGDRAERVLRDGLAFVVAAMRPGEARLWPGEGDGDPLTVQHGAAGTLGVLARAHTLYGGLEDPLSRAAEWIRVRLTGDDRVLPGLYFGRSGVAWALYDAARALGDEDLAAVALTQARNLPSTWPNPDVCHGAAGAGLTHFHLWQATGEESFRERALACADGLATAVTRRDGGVYWPIPASLRSELAGATHYGFAHGTAGIATFLLAAGTAAGREDLLRLAIEAGMTLASLADRRDGAAWWPAGPHDQTPVAHWCSGSSGVGTFLLRLAAVTGEERFAGLAREAASAVYRNRWRAYPVACHGLAGDADFLLDLAESLGEPRYRDQAAELAACALARPTDQDGHLVVADAPGRTASAAYGTGLSGLLALLTRLRDGGPRLWLPTLPALATAPASQATSRRQVLATAPAADGEGAT</sequence>
<dbReference type="Pfam" id="PF05147">
    <property type="entry name" value="LANC_like"/>
    <property type="match status" value="1"/>
</dbReference>
<feature type="binding site" evidence="7">
    <location>
        <position position="822"/>
    </location>
    <ligand>
        <name>Zn(2+)</name>
        <dbReference type="ChEBI" id="CHEBI:29105"/>
    </ligand>
</feature>
<dbReference type="InterPro" id="IPR007822">
    <property type="entry name" value="LANC-like"/>
</dbReference>
<keyword evidence="4" id="KW-0547">Nucleotide-binding</keyword>
<feature type="binding site" evidence="7">
    <location>
        <position position="776"/>
    </location>
    <ligand>
        <name>Zn(2+)</name>
        <dbReference type="ChEBI" id="CHEBI:29105"/>
    </ligand>
</feature>
<feature type="domain" description="Protein kinase" evidence="9">
    <location>
        <begin position="230"/>
        <end position="501"/>
    </location>
</feature>
<dbReference type="PANTHER" id="PTHR43289:SF6">
    <property type="entry name" value="SERINE_THREONINE-PROTEIN KINASE NEKL-3"/>
    <property type="match status" value="1"/>
</dbReference>
<dbReference type="Pfam" id="PF25816">
    <property type="entry name" value="RamC_N"/>
    <property type="match status" value="1"/>
</dbReference>
<dbReference type="GO" id="GO:0031179">
    <property type="term" value="P:peptide modification"/>
    <property type="evidence" value="ECO:0007669"/>
    <property type="project" value="InterPro"/>
</dbReference>
<evidence type="ECO:0000313" key="10">
    <source>
        <dbReference type="EMBL" id="RCG22421.1"/>
    </source>
</evidence>
<protein>
    <recommendedName>
        <fullName evidence="1">non-specific serine/threonine protein kinase</fullName>
        <ecNumber evidence="1">2.7.11.1</ecNumber>
    </recommendedName>
</protein>
<dbReference type="Pfam" id="PF00069">
    <property type="entry name" value="Pkinase"/>
    <property type="match status" value="1"/>
</dbReference>
<dbReference type="GO" id="GO:0046872">
    <property type="term" value="F:metal ion binding"/>
    <property type="evidence" value="ECO:0007669"/>
    <property type="project" value="UniProtKB-KW"/>
</dbReference>
<dbReference type="Proteomes" id="UP000253094">
    <property type="component" value="Unassembled WGS sequence"/>
</dbReference>
<dbReference type="AlphaFoldDB" id="A0A367EWN2"/>
<organism evidence="10 11">
    <name type="scientific">Sphaerisporangium album</name>
    <dbReference type="NCBI Taxonomy" id="509200"/>
    <lineage>
        <taxon>Bacteria</taxon>
        <taxon>Bacillati</taxon>
        <taxon>Actinomycetota</taxon>
        <taxon>Actinomycetes</taxon>
        <taxon>Streptosporangiales</taxon>
        <taxon>Streptosporangiaceae</taxon>
        <taxon>Sphaerisporangium</taxon>
    </lineage>
</organism>
<accession>A0A367EWN2</accession>
<evidence type="ECO:0000256" key="5">
    <source>
        <dbReference type="ARBA" id="ARBA00022777"/>
    </source>
</evidence>
<dbReference type="PANTHER" id="PTHR43289">
    <property type="entry name" value="MITOGEN-ACTIVATED PROTEIN KINASE KINASE KINASE 20-RELATED"/>
    <property type="match status" value="1"/>
</dbReference>
<dbReference type="PRINTS" id="PR01950">
    <property type="entry name" value="LANCSUPER"/>
</dbReference>
<evidence type="ECO:0000256" key="7">
    <source>
        <dbReference type="PIRSR" id="PIRSR607822-1"/>
    </source>
</evidence>
<keyword evidence="2 10" id="KW-0723">Serine/threonine-protein kinase</keyword>
<evidence type="ECO:0000313" key="11">
    <source>
        <dbReference type="Proteomes" id="UP000253094"/>
    </source>
</evidence>
<dbReference type="EMBL" id="QOIL01000028">
    <property type="protein sequence ID" value="RCG22421.1"/>
    <property type="molecule type" value="Genomic_DNA"/>
</dbReference>